<dbReference type="STRING" id="297318.BK138_21815"/>
<dbReference type="PANTHER" id="PTHR42939:SF3">
    <property type="entry name" value="ABC TRANSPORTER ATP-BINDING COMPONENT"/>
    <property type="match status" value="1"/>
</dbReference>
<dbReference type="AlphaFoldDB" id="A0A1R1ELV3"/>
<evidence type="ECO:0000256" key="3">
    <source>
        <dbReference type="ARBA" id="ARBA00022840"/>
    </source>
</evidence>
<name>A0A1R1ELV3_9BACL</name>
<protein>
    <submittedName>
        <fullName evidence="5">Multidrug ABC transporter ATP-binding protein</fullName>
    </submittedName>
</protein>
<dbReference type="Proteomes" id="UP000187172">
    <property type="component" value="Unassembled WGS sequence"/>
</dbReference>
<keyword evidence="6" id="KW-1185">Reference proteome</keyword>
<sequence length="312" mass="35637">MEQPIIRMEGVTKQRRHKTIGPIDLTLPKGYVYGLIGENGSGKSTLIHMLLQTVFPDSGRISWFGHAYSKGIPMEMRRQIGYVAEKSNLEEDNLTAEEAAAFRAYWYPEWDQPYFEKLCDLFQVPKATRLRKMSKGERRKYEIAAALAPHPKLLLLDEPSSGLDPFAWKMMIEVLRECLQTEDTTIVLSTHIIDEVKRLADYVMLIHHGKWMGMAEKDSLLDNWKEVWAGCPEADLEELPNMVQTQQESHGVTRVVTTSCRELEQILYDSGINVLKTRALELDEILTLWVQGYKPAGVQEGEEQTHGTIKTS</sequence>
<keyword evidence="2" id="KW-0547">Nucleotide-binding</keyword>
<dbReference type="PROSITE" id="PS50893">
    <property type="entry name" value="ABC_TRANSPORTER_2"/>
    <property type="match status" value="1"/>
</dbReference>
<dbReference type="InterPro" id="IPR003439">
    <property type="entry name" value="ABC_transporter-like_ATP-bd"/>
</dbReference>
<dbReference type="SUPFAM" id="SSF52540">
    <property type="entry name" value="P-loop containing nucleoside triphosphate hydrolases"/>
    <property type="match status" value="1"/>
</dbReference>
<dbReference type="EMBL" id="MRTP01000006">
    <property type="protein sequence ID" value="OMF52712.1"/>
    <property type="molecule type" value="Genomic_DNA"/>
</dbReference>
<dbReference type="SMART" id="SM00382">
    <property type="entry name" value="AAA"/>
    <property type="match status" value="1"/>
</dbReference>
<dbReference type="PANTHER" id="PTHR42939">
    <property type="entry name" value="ABC TRANSPORTER ATP-BINDING PROTEIN ALBC-RELATED"/>
    <property type="match status" value="1"/>
</dbReference>
<evidence type="ECO:0000256" key="1">
    <source>
        <dbReference type="ARBA" id="ARBA00022448"/>
    </source>
</evidence>
<dbReference type="InterPro" id="IPR003593">
    <property type="entry name" value="AAA+_ATPase"/>
</dbReference>
<accession>A0A1R1ELV3</accession>
<dbReference type="CDD" id="cd03230">
    <property type="entry name" value="ABC_DR_subfamily_A"/>
    <property type="match status" value="1"/>
</dbReference>
<dbReference type="Gene3D" id="3.40.50.300">
    <property type="entry name" value="P-loop containing nucleotide triphosphate hydrolases"/>
    <property type="match status" value="1"/>
</dbReference>
<dbReference type="RefSeq" id="WP_076172884.1">
    <property type="nucleotide sequence ID" value="NZ_MRTP01000006.1"/>
</dbReference>
<evidence type="ECO:0000259" key="4">
    <source>
        <dbReference type="PROSITE" id="PS50893"/>
    </source>
</evidence>
<evidence type="ECO:0000313" key="6">
    <source>
        <dbReference type="Proteomes" id="UP000187172"/>
    </source>
</evidence>
<dbReference type="GO" id="GO:0005524">
    <property type="term" value="F:ATP binding"/>
    <property type="evidence" value="ECO:0007669"/>
    <property type="project" value="UniProtKB-KW"/>
</dbReference>
<dbReference type="Pfam" id="PF00005">
    <property type="entry name" value="ABC_tran"/>
    <property type="match status" value="1"/>
</dbReference>
<organism evidence="5 6">
    <name type="scientific">Paenibacillus rhizosphaerae</name>
    <dbReference type="NCBI Taxonomy" id="297318"/>
    <lineage>
        <taxon>Bacteria</taxon>
        <taxon>Bacillati</taxon>
        <taxon>Bacillota</taxon>
        <taxon>Bacilli</taxon>
        <taxon>Bacillales</taxon>
        <taxon>Paenibacillaceae</taxon>
        <taxon>Paenibacillus</taxon>
    </lineage>
</organism>
<evidence type="ECO:0000256" key="2">
    <source>
        <dbReference type="ARBA" id="ARBA00022741"/>
    </source>
</evidence>
<dbReference type="InterPro" id="IPR051782">
    <property type="entry name" value="ABC_Transporter_VariousFunc"/>
</dbReference>
<reference evidence="5 6" key="1">
    <citation type="submission" date="2016-11" db="EMBL/GenBank/DDBJ databases">
        <title>Paenibacillus species isolates.</title>
        <authorList>
            <person name="Beno S.M."/>
        </authorList>
    </citation>
    <scope>NUCLEOTIDE SEQUENCE [LARGE SCALE GENOMIC DNA]</scope>
    <source>
        <strain evidence="5 6">FSL R5-0378</strain>
    </source>
</reference>
<dbReference type="InterPro" id="IPR017871">
    <property type="entry name" value="ABC_transporter-like_CS"/>
</dbReference>
<dbReference type="GO" id="GO:0016887">
    <property type="term" value="F:ATP hydrolysis activity"/>
    <property type="evidence" value="ECO:0007669"/>
    <property type="project" value="InterPro"/>
</dbReference>
<dbReference type="PROSITE" id="PS00211">
    <property type="entry name" value="ABC_TRANSPORTER_1"/>
    <property type="match status" value="1"/>
</dbReference>
<keyword evidence="1" id="KW-0813">Transport</keyword>
<evidence type="ECO:0000313" key="5">
    <source>
        <dbReference type="EMBL" id="OMF52712.1"/>
    </source>
</evidence>
<gene>
    <name evidence="5" type="ORF">BK138_21815</name>
</gene>
<keyword evidence="3 5" id="KW-0067">ATP-binding</keyword>
<comment type="caution">
    <text evidence="5">The sequence shown here is derived from an EMBL/GenBank/DDBJ whole genome shotgun (WGS) entry which is preliminary data.</text>
</comment>
<dbReference type="InterPro" id="IPR027417">
    <property type="entry name" value="P-loop_NTPase"/>
</dbReference>
<feature type="domain" description="ABC transporter" evidence="4">
    <location>
        <begin position="6"/>
        <end position="233"/>
    </location>
</feature>
<proteinExistence type="predicted"/>